<dbReference type="EMBL" id="JAKXMK010000022">
    <property type="protein sequence ID" value="MCH6168853.1"/>
    <property type="molecule type" value="Genomic_DNA"/>
</dbReference>
<dbReference type="Gene3D" id="3.90.470.20">
    <property type="entry name" value="4'-phosphopantetheinyl transferase domain"/>
    <property type="match status" value="2"/>
</dbReference>
<feature type="domain" description="4'-phosphopantetheinyl transferase" evidence="3">
    <location>
        <begin position="113"/>
        <end position="206"/>
    </location>
</feature>
<evidence type="ECO:0000313" key="5">
    <source>
        <dbReference type="EMBL" id="MCH6168853.1"/>
    </source>
</evidence>
<dbReference type="SUPFAM" id="SSF56214">
    <property type="entry name" value="4'-phosphopantetheinyl transferase"/>
    <property type="match status" value="2"/>
</dbReference>
<evidence type="ECO:0000259" key="3">
    <source>
        <dbReference type="Pfam" id="PF01648"/>
    </source>
</evidence>
<keyword evidence="6" id="KW-1185">Reference proteome</keyword>
<organism evidence="5 6">
    <name type="scientific">Pseudonocardia alaniniphila</name>
    <dbReference type="NCBI Taxonomy" id="75291"/>
    <lineage>
        <taxon>Bacteria</taxon>
        <taxon>Bacillati</taxon>
        <taxon>Actinomycetota</taxon>
        <taxon>Actinomycetes</taxon>
        <taxon>Pseudonocardiales</taxon>
        <taxon>Pseudonocardiaceae</taxon>
        <taxon>Pseudonocardia</taxon>
    </lineage>
</organism>
<evidence type="ECO:0000313" key="6">
    <source>
        <dbReference type="Proteomes" id="UP001299970"/>
    </source>
</evidence>
<dbReference type="Pfam" id="PF01648">
    <property type="entry name" value="ACPS"/>
    <property type="match status" value="1"/>
</dbReference>
<gene>
    <name evidence="5" type="ORF">MMF94_24430</name>
</gene>
<comment type="caution">
    <text evidence="5">The sequence shown here is derived from an EMBL/GenBank/DDBJ whole genome shotgun (WGS) entry which is preliminary data.</text>
</comment>
<name>A0ABS9TKC6_9PSEU</name>
<evidence type="ECO:0000256" key="1">
    <source>
        <dbReference type="ARBA" id="ARBA00010990"/>
    </source>
</evidence>
<feature type="domain" description="4'-phosphopantetheinyl transferase N-terminal" evidence="4">
    <location>
        <begin position="26"/>
        <end position="109"/>
    </location>
</feature>
<proteinExistence type="inferred from homology"/>
<dbReference type="InterPro" id="IPR008278">
    <property type="entry name" value="4-PPantetheinyl_Trfase_dom"/>
</dbReference>
<reference evidence="5 6" key="1">
    <citation type="submission" date="2022-03" db="EMBL/GenBank/DDBJ databases">
        <title>Pseudonocardia alaer sp. nov., a novel actinomycete isolated from reed forest soil.</title>
        <authorList>
            <person name="Wang L."/>
        </authorList>
    </citation>
    <scope>NUCLEOTIDE SEQUENCE [LARGE SCALE GENOMIC DNA]</scope>
    <source>
        <strain evidence="5 6">Y-16303</strain>
    </source>
</reference>
<dbReference type="InterPro" id="IPR037143">
    <property type="entry name" value="4-PPantetheinyl_Trfase_dom_sf"/>
</dbReference>
<keyword evidence="2 5" id="KW-0808">Transferase</keyword>
<dbReference type="PANTHER" id="PTHR12215:SF10">
    <property type="entry name" value="L-AMINOADIPATE-SEMIALDEHYDE DEHYDROGENASE-PHOSPHOPANTETHEINYL TRANSFERASE"/>
    <property type="match status" value="1"/>
</dbReference>
<comment type="similarity">
    <text evidence="1">Belongs to the P-Pant transferase superfamily. Gsp/Sfp/HetI/AcpT family.</text>
</comment>
<dbReference type="InterPro" id="IPR055066">
    <property type="entry name" value="AASDHPPT_N"/>
</dbReference>
<sequence length="231" mass="24048">MAIARNNTATTVWWAAPVPPEAAPGLVALLDAHERARLDRFRLAADRARYVAAHALARIVLAEAVGRPAGDLRFDRTCQCGQQHGKPVLVDGPGFSLTHAGDFVGVAVHPGGSVGLDVEQVRELTDLAAMAEHVCSPAESVADTASFFIAWTRKEALLKATGAGLSSPMKAITLGPSGVREWTGDGAPSGPVWLRDLHPGGDYRAAVAGLGTAPPRVDEVDGNALLRAGVS</sequence>
<dbReference type="RefSeq" id="WP_241039497.1">
    <property type="nucleotide sequence ID" value="NZ_BAAAJF010000011.1"/>
</dbReference>
<protein>
    <submittedName>
        <fullName evidence="5">4'-phosphopantetheinyl transferase superfamily protein</fullName>
    </submittedName>
</protein>
<dbReference type="Proteomes" id="UP001299970">
    <property type="component" value="Unassembled WGS sequence"/>
</dbReference>
<dbReference type="GO" id="GO:0016740">
    <property type="term" value="F:transferase activity"/>
    <property type="evidence" value="ECO:0007669"/>
    <property type="project" value="UniProtKB-KW"/>
</dbReference>
<evidence type="ECO:0000256" key="2">
    <source>
        <dbReference type="ARBA" id="ARBA00022679"/>
    </source>
</evidence>
<dbReference type="Pfam" id="PF22624">
    <property type="entry name" value="AASDHPPT_N"/>
    <property type="match status" value="1"/>
</dbReference>
<evidence type="ECO:0000259" key="4">
    <source>
        <dbReference type="Pfam" id="PF22624"/>
    </source>
</evidence>
<dbReference type="PANTHER" id="PTHR12215">
    <property type="entry name" value="PHOSPHOPANTETHEINE TRANSFERASE"/>
    <property type="match status" value="1"/>
</dbReference>
<dbReference type="InterPro" id="IPR050559">
    <property type="entry name" value="P-Pant_transferase_sf"/>
</dbReference>
<accession>A0ABS9TKC6</accession>